<dbReference type="EMBL" id="CAFBMK010000109">
    <property type="protein sequence ID" value="CAB4921703.1"/>
    <property type="molecule type" value="Genomic_DNA"/>
</dbReference>
<reference evidence="3" key="1">
    <citation type="submission" date="2020-05" db="EMBL/GenBank/DDBJ databases">
        <authorList>
            <person name="Chiriac C."/>
            <person name="Salcher M."/>
            <person name="Ghai R."/>
            <person name="Kavagutti S V."/>
        </authorList>
    </citation>
    <scope>NUCLEOTIDE SEQUENCE</scope>
</reference>
<name>A0A6J7HV34_9ZZZZ</name>
<accession>A0A6J7HV34</accession>
<sequence>MSRSVRTRRRRAVAAAAATTSVLAALAVVPQASAINYVTSQNGESWGVNDAAMPGVDTGSIRSTNQSSLLGYGGIRVSVSGTAKDRLDGELLRGFGMTFDGFDTFTTKTPVRISGVDVSRHLKIQRSANWARFVDSFTNRTSAPVTVDVSFGGILGQSSDTNPAFQASSAKVLTTSSGDTTISSADSWVTVGTPTAAAATPTSGPTQNGTSATVIGTPGTGLAGSLLRPANQLRDPFVNVLALTGHESNFHGYLRRITLQPGETRSIAHFVVIGLRDTAATAGAQIAATRTAAADLAAAPDFSGIPTAQLCTLANWSFAAIDAALPATCATAQPPQPEAGAVERTPVTSSPYDVVGRTLTELQADMRAGRTTSQEITRAYLDRIAAYDQGQRGLHSFIHVADDAMAQAKAADLARARGRDTDLLGIPVAVKDLYDTKDQPTTNGSLVFEGFRPTKDAFQIARMRAAGAVILGKANMSEFANSGRHSESPWGQVWNAIKPSATSQGSSGGSGVAVAASFATFSMGSQTGVSLNAPSGASSLVALRGTDGMSSGSGVMPLNFLQDYAGPLARSVSDLATVLNVTTGTDPDDEVTAPADEKRPADWKSVLDPDALKGKRIGIVADTFTSTSYGTPGSLAVANAALDELRAMGAEIVPVPAAPGAPANIATPGTSTGTEGWARWLDAHPEAPYDTPAQIQDSQRKLPYNRSTTPSPTGRMTQAQVTAQRERRQAYKARIQDWMDGIENGASVRPSVDAVIYPNNTSDFHDNDSLALGGAFATAPASNSGAPEVIVPIGKNDHGHPVSLQIQGRAWDDPKIVGFAYAIEQRLRGHVEPTQLPALRYDEDARPTPIVIEPEKAPETAPPAPTPPSNLTPGGLNPPAAPAAPATPATPATPAKPAKPAATVARRVRVSSRTLRASRTGRVSIPLTCAKGATSSCRVRVTVRRAGTTLVNRTVTVRAGRTTTVSFATTGTLRRSLGRGSRVALKVSLRGTGGTTSVQPGTVTVRGTKR</sequence>
<feature type="domain" description="Amidase" evidence="2">
    <location>
        <begin position="375"/>
        <end position="816"/>
    </location>
</feature>
<dbReference type="InterPro" id="IPR006311">
    <property type="entry name" value="TAT_signal"/>
</dbReference>
<dbReference type="InterPro" id="IPR036928">
    <property type="entry name" value="AS_sf"/>
</dbReference>
<dbReference type="SUPFAM" id="SSF75304">
    <property type="entry name" value="Amidase signature (AS) enzymes"/>
    <property type="match status" value="1"/>
</dbReference>
<evidence type="ECO:0000313" key="3">
    <source>
        <dbReference type="EMBL" id="CAB4921703.1"/>
    </source>
</evidence>
<dbReference type="PROSITE" id="PS51318">
    <property type="entry name" value="TAT"/>
    <property type="match status" value="1"/>
</dbReference>
<dbReference type="Pfam" id="PF01425">
    <property type="entry name" value="Amidase"/>
    <property type="match status" value="1"/>
</dbReference>
<gene>
    <name evidence="3" type="ORF">UFOPK3564_01868</name>
</gene>
<dbReference type="PANTHER" id="PTHR42678">
    <property type="entry name" value="AMIDASE"/>
    <property type="match status" value="1"/>
</dbReference>
<protein>
    <submittedName>
        <fullName evidence="3">Unannotated protein</fullName>
    </submittedName>
</protein>
<feature type="compositionally biased region" description="Low complexity" evidence="1">
    <location>
        <begin position="883"/>
        <end position="903"/>
    </location>
</feature>
<dbReference type="AlphaFoldDB" id="A0A6J7HV34"/>
<evidence type="ECO:0000259" key="2">
    <source>
        <dbReference type="Pfam" id="PF01425"/>
    </source>
</evidence>
<dbReference type="InterPro" id="IPR023631">
    <property type="entry name" value="Amidase_dom"/>
</dbReference>
<dbReference type="Gene3D" id="3.90.1300.10">
    <property type="entry name" value="Amidase signature (AS) domain"/>
    <property type="match status" value="1"/>
</dbReference>
<feature type="compositionally biased region" description="Pro residues" evidence="1">
    <location>
        <begin position="860"/>
        <end position="870"/>
    </location>
</feature>
<proteinExistence type="predicted"/>
<feature type="region of interest" description="Disordered" evidence="1">
    <location>
        <begin position="991"/>
        <end position="1010"/>
    </location>
</feature>
<organism evidence="3">
    <name type="scientific">freshwater metagenome</name>
    <dbReference type="NCBI Taxonomy" id="449393"/>
    <lineage>
        <taxon>unclassified sequences</taxon>
        <taxon>metagenomes</taxon>
        <taxon>ecological metagenomes</taxon>
    </lineage>
</organism>
<evidence type="ECO:0000256" key="1">
    <source>
        <dbReference type="SAM" id="MobiDB-lite"/>
    </source>
</evidence>
<feature type="region of interest" description="Disordered" evidence="1">
    <location>
        <begin position="853"/>
        <end position="914"/>
    </location>
</feature>
<dbReference type="PANTHER" id="PTHR42678:SF34">
    <property type="entry name" value="OS04G0183300 PROTEIN"/>
    <property type="match status" value="1"/>
</dbReference>